<protein>
    <submittedName>
        <fullName evidence="1">Uncharacterized protein</fullName>
    </submittedName>
</protein>
<dbReference type="EMBL" id="AMZH03016251">
    <property type="protein sequence ID" value="RRT44782.1"/>
    <property type="molecule type" value="Genomic_DNA"/>
</dbReference>
<dbReference type="AlphaFoldDB" id="A0A444ELD0"/>
<gene>
    <name evidence="1" type="ORF">B296_00032671</name>
</gene>
<evidence type="ECO:0000313" key="1">
    <source>
        <dbReference type="EMBL" id="RRT44782.1"/>
    </source>
</evidence>
<proteinExistence type="predicted"/>
<sequence>MSGIVIDRAVAINYRAIAVYVGDRHRPSRTLLRNATRLRTALGGPLSRTFCGFLPGNRRTCCPTRNRRASRLVRPFGRYRHRRCASLRRIVDTVSSRF</sequence>
<dbReference type="Proteomes" id="UP000287651">
    <property type="component" value="Unassembled WGS sequence"/>
</dbReference>
<accession>A0A444ELD0</accession>
<organism evidence="1 2">
    <name type="scientific">Ensete ventricosum</name>
    <name type="common">Abyssinian banana</name>
    <name type="synonym">Musa ensete</name>
    <dbReference type="NCBI Taxonomy" id="4639"/>
    <lineage>
        <taxon>Eukaryota</taxon>
        <taxon>Viridiplantae</taxon>
        <taxon>Streptophyta</taxon>
        <taxon>Embryophyta</taxon>
        <taxon>Tracheophyta</taxon>
        <taxon>Spermatophyta</taxon>
        <taxon>Magnoliopsida</taxon>
        <taxon>Liliopsida</taxon>
        <taxon>Zingiberales</taxon>
        <taxon>Musaceae</taxon>
        <taxon>Ensete</taxon>
    </lineage>
</organism>
<comment type="caution">
    <text evidence="1">The sequence shown here is derived from an EMBL/GenBank/DDBJ whole genome shotgun (WGS) entry which is preliminary data.</text>
</comment>
<evidence type="ECO:0000313" key="2">
    <source>
        <dbReference type="Proteomes" id="UP000287651"/>
    </source>
</evidence>
<reference evidence="1 2" key="1">
    <citation type="journal article" date="2014" name="Agronomy (Basel)">
        <title>A Draft Genome Sequence for Ensete ventricosum, the Drought-Tolerant Tree Against Hunger.</title>
        <authorList>
            <person name="Harrison J."/>
            <person name="Moore K.A."/>
            <person name="Paszkiewicz K."/>
            <person name="Jones T."/>
            <person name="Grant M."/>
            <person name="Ambacheew D."/>
            <person name="Muzemil S."/>
            <person name="Studholme D.J."/>
        </authorList>
    </citation>
    <scope>NUCLEOTIDE SEQUENCE [LARGE SCALE GENOMIC DNA]</scope>
</reference>
<name>A0A444ELD0_ENSVE</name>